<dbReference type="Proteomes" id="UP000468990">
    <property type="component" value="Unassembled WGS sequence"/>
</dbReference>
<evidence type="ECO:0000259" key="1">
    <source>
        <dbReference type="Pfam" id="PF01841"/>
    </source>
</evidence>
<reference evidence="4 5" key="1">
    <citation type="submission" date="2017-05" db="EMBL/GenBank/DDBJ databases">
        <authorList>
            <person name="Varghese N."/>
            <person name="Submissions S."/>
        </authorList>
    </citation>
    <scope>NUCLEOTIDE SEQUENCE [LARGE SCALE GENOMIC DNA]</scope>
    <source>
        <strain evidence="4 5">DSM 19382</strain>
    </source>
</reference>
<keyword evidence="6" id="KW-1185">Reference proteome</keyword>
<evidence type="ECO:0000313" key="3">
    <source>
        <dbReference type="EMBL" id="MRX68923.1"/>
    </source>
</evidence>
<dbReference type="EMBL" id="FXTA01000004">
    <property type="protein sequence ID" value="SMO81994.1"/>
    <property type="molecule type" value="Genomic_DNA"/>
</dbReference>
<dbReference type="InterPro" id="IPR024618">
    <property type="entry name" value="DUF3857"/>
</dbReference>
<proteinExistence type="predicted"/>
<gene>
    <name evidence="3" type="ORF">GJU42_13215</name>
    <name evidence="4" type="ORF">SAMN06265349_104400</name>
</gene>
<dbReference type="Gene3D" id="2.60.40.3140">
    <property type="match status" value="1"/>
</dbReference>
<reference evidence="3 6" key="2">
    <citation type="submission" date="2019-11" db="EMBL/GenBank/DDBJ databases">
        <title>Flavobacterium resistens genome.</title>
        <authorList>
            <person name="Wilson V.M."/>
            <person name="Newman J.D."/>
        </authorList>
    </citation>
    <scope>NUCLEOTIDE SEQUENCE [LARGE SCALE GENOMIC DNA]</scope>
    <source>
        <strain evidence="3 6">DSM 19382</strain>
    </source>
</reference>
<dbReference type="EMBL" id="WKKG01000007">
    <property type="protein sequence ID" value="MRX68923.1"/>
    <property type="molecule type" value="Genomic_DNA"/>
</dbReference>
<dbReference type="Pfam" id="PF01841">
    <property type="entry name" value="Transglut_core"/>
    <property type="match status" value="1"/>
</dbReference>
<dbReference type="Pfam" id="PF12969">
    <property type="entry name" value="DUF3857"/>
    <property type="match status" value="1"/>
</dbReference>
<dbReference type="InterPro" id="IPR002931">
    <property type="entry name" value="Transglutaminase-like"/>
</dbReference>
<feature type="domain" description="DUF3857" evidence="2">
    <location>
        <begin position="73"/>
        <end position="192"/>
    </location>
</feature>
<dbReference type="AlphaFoldDB" id="A0A521EDK3"/>
<protein>
    <submittedName>
        <fullName evidence="3">DUF3857 domain-containing protein</fullName>
    </submittedName>
</protein>
<accession>A0A521EDK3</accession>
<sequence>MKLIKIFSISIVLLIVSKTTAQEFKLGKVSVAELEQKVHPKDSAAPAAILYKRGRTRIEYDVSEGGFATMADVEVRIKVYKKEGYEWANQAVWYYKQANFVEKVTFSDAYTYNLVNGKVEKTKLKPEGIFDEVLNKFKAQKKITMPNVKEGSVIEFKYTIKSPSDRIIREWNFQEAIPVNYSEFGTNIPEYYVFNPRQKGYVFPKMSVEKGPRSIIITTKERSNVGGFGGPVRTDFSTDKYEYIETRTTYIAQNFPAIKEESFVNNMDNYVSSVQHELAMIKYPNSQLKMYSTDWESVVKTIYDYETFGPELNKTGYYEDDLKALLAGKNTPEEKIWVILNHVKSNVKWNGYTGYDCDNGVKKAYKEKTGNIGDINLMLTSMLRYAGLTANPVLLSTRENGIALFPNRTAFDYVVAAVETPQGNLLLDASNKFSTPNILPFRTINWTGRLIRKDGTSEEIELTPKKASNDFVFMIYSIDADGKISGKTKRQYTDHMAMITREKIDGVKEEDYLEKLENKSGKIEISDYSRTNEKDILLPAIETYAFTGNDLCEIIGGKIYISPMLFFTNDKNPFKQEVREYPVDFGFPQMDKFNITIQIPDGFAVETLPAPATINMEDNAGSFKFNVAASGNSLQVIISNQINEAIFSAEKYEMLKEYYKTMIAKETEKIVLKRI</sequence>
<evidence type="ECO:0000313" key="4">
    <source>
        <dbReference type="EMBL" id="SMO81994.1"/>
    </source>
</evidence>
<evidence type="ECO:0000313" key="6">
    <source>
        <dbReference type="Proteomes" id="UP000468990"/>
    </source>
</evidence>
<dbReference type="RefSeq" id="WP_142451703.1">
    <property type="nucleotide sequence ID" value="NZ_FXTA01000004.1"/>
</dbReference>
<evidence type="ECO:0000259" key="2">
    <source>
        <dbReference type="Pfam" id="PF12969"/>
    </source>
</evidence>
<dbReference type="Gene3D" id="2.60.120.1130">
    <property type="match status" value="1"/>
</dbReference>
<name>A0A521EDK3_9FLAO</name>
<dbReference type="OrthoDB" id="98874at2"/>
<dbReference type="Gene3D" id="3.10.620.30">
    <property type="match status" value="1"/>
</dbReference>
<organism evidence="4 5">
    <name type="scientific">Flavobacterium resistens</name>
    <dbReference type="NCBI Taxonomy" id="443612"/>
    <lineage>
        <taxon>Bacteria</taxon>
        <taxon>Pseudomonadati</taxon>
        <taxon>Bacteroidota</taxon>
        <taxon>Flavobacteriia</taxon>
        <taxon>Flavobacteriales</taxon>
        <taxon>Flavobacteriaceae</taxon>
        <taxon>Flavobacterium</taxon>
    </lineage>
</organism>
<evidence type="ECO:0000313" key="5">
    <source>
        <dbReference type="Proteomes" id="UP000317289"/>
    </source>
</evidence>
<feature type="domain" description="Transglutaminase-like" evidence="1">
    <location>
        <begin position="325"/>
        <end position="398"/>
    </location>
</feature>
<dbReference type="Proteomes" id="UP000317289">
    <property type="component" value="Unassembled WGS sequence"/>
</dbReference>